<feature type="compositionally biased region" description="Polar residues" evidence="1">
    <location>
        <begin position="295"/>
        <end position="304"/>
    </location>
</feature>
<dbReference type="OrthoDB" id="2564793at2759"/>
<feature type="region of interest" description="Disordered" evidence="1">
    <location>
        <begin position="514"/>
        <end position="547"/>
    </location>
</feature>
<organism evidence="2 3">
    <name type="scientific">Tremella mesenterica</name>
    <name type="common">Jelly fungus</name>
    <dbReference type="NCBI Taxonomy" id="5217"/>
    <lineage>
        <taxon>Eukaryota</taxon>
        <taxon>Fungi</taxon>
        <taxon>Dikarya</taxon>
        <taxon>Basidiomycota</taxon>
        <taxon>Agaricomycotina</taxon>
        <taxon>Tremellomycetes</taxon>
        <taxon>Tremellales</taxon>
        <taxon>Tremellaceae</taxon>
        <taxon>Tremella</taxon>
    </lineage>
</organism>
<name>A0A4Q1B8I0_TREME</name>
<feature type="compositionally biased region" description="Polar residues" evidence="1">
    <location>
        <begin position="333"/>
        <end position="352"/>
    </location>
</feature>
<feature type="compositionally biased region" description="Low complexity" evidence="1">
    <location>
        <begin position="254"/>
        <end position="264"/>
    </location>
</feature>
<dbReference type="InParanoid" id="A0A4Q1B8I0"/>
<dbReference type="Proteomes" id="UP000289152">
    <property type="component" value="Unassembled WGS sequence"/>
</dbReference>
<proteinExistence type="predicted"/>
<evidence type="ECO:0000256" key="1">
    <source>
        <dbReference type="SAM" id="MobiDB-lite"/>
    </source>
</evidence>
<evidence type="ECO:0000313" key="2">
    <source>
        <dbReference type="EMBL" id="RXK35048.1"/>
    </source>
</evidence>
<dbReference type="AlphaFoldDB" id="A0A4Q1B8I0"/>
<comment type="caution">
    <text evidence="2">The sequence shown here is derived from an EMBL/GenBank/DDBJ whole genome shotgun (WGS) entry which is preliminary data.</text>
</comment>
<feature type="compositionally biased region" description="Polar residues" evidence="1">
    <location>
        <begin position="514"/>
        <end position="529"/>
    </location>
</feature>
<feature type="region of interest" description="Disordered" evidence="1">
    <location>
        <begin position="249"/>
        <end position="278"/>
    </location>
</feature>
<evidence type="ECO:0000313" key="3">
    <source>
        <dbReference type="Proteomes" id="UP000289152"/>
    </source>
</evidence>
<sequence>MFTNAYEPEWRNTDCLQEALNPLLLSSEHYQIALPILYSHPLLSYTTISSFARSLVHPPRYITSQTKISLVQNLTVRPSPVLHGYEAGRRSNRPNLSMGAIHRQFPEILSLFSILESFTLCDALILCQCDAEVLFEALQYIAPRKVRLEFRMWDLHDSTLGQELLSFTRPDIAPNHPESTLERDTQFSRDYNPIRESWRDALLSRTEFELPTWWMQTNNITPAHPPAPQSVMQNMANLHVLPPLPPPLYPARLSSAGTSSGESSQRLHSGQQWHHPPARAGLGAYVNYADENEARNASGNTLSDGISERPTKSSTSSSRLPSRRESNFHRSHVQGSRTFPASPLSQASTGARNSRPLDAPNAPASDDDDSSLDDAEADDDADDSSSNSSQEDIFEDDTYSKRGDISSRGEDISSLNLEPLDVLTNDQKERLDHLPSPDRETFRLNSSHDDLEAPALGQRGRLYRNSPATSTESLVTFQRNATSTIPPPRMHHRHQPRLHESSRTHLRSSLLSVPVSTGTPITNQVQVGNPNRPHGTHVPRDGSGEEGVSSHVLAHRIRFQLHSLLRSWCPTLGALSLVAYDPLAMLIFRAPHLDFFTTMPVPHIRVSLPPACSSLAVFKGVKEVVREKRRREEGGDEVGSALTKEDKIVGGDGDGGGLLHPEIRLFEIEVNAKEEMMDEIWMRHGNQLPPQACRILAGSNDWRTVQVGGDMRSIVSFDICPRSPSISTSQFDSPTFTFESTDDDISDVGDEMGGGEEKSSTYDAAAALAQKERLSQRLKSVDR</sequence>
<feature type="region of interest" description="Disordered" evidence="1">
    <location>
        <begin position="726"/>
        <end position="763"/>
    </location>
</feature>
<accession>A0A4Q1B8I0</accession>
<feature type="compositionally biased region" description="Acidic residues" evidence="1">
    <location>
        <begin position="740"/>
        <end position="754"/>
    </location>
</feature>
<keyword evidence="3" id="KW-1185">Reference proteome</keyword>
<protein>
    <submittedName>
        <fullName evidence="2">Uncharacterized protein</fullName>
    </submittedName>
</protein>
<reference evidence="2 3" key="1">
    <citation type="submission" date="2016-06" db="EMBL/GenBank/DDBJ databases">
        <title>Evolution of pathogenesis and genome organization in the Tremellales.</title>
        <authorList>
            <person name="Cuomo C."/>
            <person name="Litvintseva A."/>
            <person name="Heitman J."/>
            <person name="Chen Y."/>
            <person name="Sun S."/>
            <person name="Springer D."/>
            <person name="Dromer F."/>
            <person name="Young S."/>
            <person name="Zeng Q."/>
            <person name="Chapman S."/>
            <person name="Gujja S."/>
            <person name="Saif S."/>
            <person name="Birren B."/>
        </authorList>
    </citation>
    <scope>NUCLEOTIDE SEQUENCE [LARGE SCALE GENOMIC DNA]</scope>
    <source>
        <strain evidence="2 3">ATCC 28783</strain>
    </source>
</reference>
<feature type="region of interest" description="Disordered" evidence="1">
    <location>
        <begin position="295"/>
        <end position="412"/>
    </location>
</feature>
<dbReference type="VEuPathDB" id="FungiDB:TREMEDRAFT_58623"/>
<feature type="compositionally biased region" description="Polar residues" evidence="1">
    <location>
        <begin position="726"/>
        <end position="739"/>
    </location>
</feature>
<dbReference type="EMBL" id="SDIL01000162">
    <property type="protein sequence ID" value="RXK35048.1"/>
    <property type="molecule type" value="Genomic_DNA"/>
</dbReference>
<gene>
    <name evidence="2" type="ORF">M231_07701</name>
</gene>
<feature type="compositionally biased region" description="Acidic residues" evidence="1">
    <location>
        <begin position="365"/>
        <end position="383"/>
    </location>
</feature>
<feature type="compositionally biased region" description="Basic and acidic residues" evidence="1">
    <location>
        <begin position="398"/>
        <end position="411"/>
    </location>
</feature>